<name>A0ABD2WBU8_9HYME</name>
<reference evidence="2 3" key="1">
    <citation type="journal article" date="2024" name="bioRxiv">
        <title>A reference genome for Trichogramma kaykai: A tiny desert-dwelling parasitoid wasp with competing sex-ratio distorters.</title>
        <authorList>
            <person name="Culotta J."/>
            <person name="Lindsey A.R."/>
        </authorList>
    </citation>
    <scope>NUCLEOTIDE SEQUENCE [LARGE SCALE GENOMIC DNA]</scope>
    <source>
        <strain evidence="2 3">KSX58</strain>
    </source>
</reference>
<feature type="compositionally biased region" description="Basic and acidic residues" evidence="1">
    <location>
        <begin position="190"/>
        <end position="201"/>
    </location>
</feature>
<keyword evidence="3" id="KW-1185">Reference proteome</keyword>
<feature type="compositionally biased region" description="Low complexity" evidence="1">
    <location>
        <begin position="241"/>
        <end position="256"/>
    </location>
</feature>
<protein>
    <recommendedName>
        <fullName evidence="4">BEN domain-containing protein</fullName>
    </recommendedName>
</protein>
<evidence type="ECO:0000313" key="2">
    <source>
        <dbReference type="EMBL" id="KAL3390026.1"/>
    </source>
</evidence>
<gene>
    <name evidence="2" type="ORF">TKK_015367</name>
</gene>
<feature type="region of interest" description="Disordered" evidence="1">
    <location>
        <begin position="190"/>
        <end position="261"/>
    </location>
</feature>
<dbReference type="AlphaFoldDB" id="A0ABD2WBU8"/>
<proteinExistence type="predicted"/>
<comment type="caution">
    <text evidence="2">The sequence shown here is derived from an EMBL/GenBank/DDBJ whole genome shotgun (WGS) entry which is preliminary data.</text>
</comment>
<accession>A0ABD2WBU8</accession>
<evidence type="ECO:0000313" key="3">
    <source>
        <dbReference type="Proteomes" id="UP001627154"/>
    </source>
</evidence>
<feature type="compositionally biased region" description="Acidic residues" evidence="1">
    <location>
        <begin position="202"/>
        <end position="214"/>
    </location>
</feature>
<sequence>MKLKNLRMKTCNSFKAYVTHAKVMFVMDNYRKEVIEITNILEFKDTIPSHKTDFDSKKLYKTQWEDEKNPGGVIVPSLIGALACGQGEADKLKKKRISFPVITTSDLEKYSAESTVEEDVQQEISKLEKKKQKEILNKAKITVASGYLSKINNKRGTTSRKRLLYSDSDPVEKNCVDFYVDYPRRFRVENNFDDGKSHDDQQSDQDNFDNEQSDDSQQSDQGLGSDGNKIGNEGNLNGLANIENDNGQGNNQIIIDPHQNDGSRQDNIEILNQQREILEINIEHEENGNGFPIVEHENGQGNNENINDQAQNYGNRQDNYEIFHEERENLEINIENDGNRNGFAIVGRENGHGNNQNIIDPPQNINNDQFNRPVINQPQLNVMNGQQHNNEIINDQAQNGQNPQLMFVNPDGNPGVPGRNFVLYRLRAPGAQLIDDENLVHKINIPDGGLEVEPVLVRRLQFLERFEDKIYIGCGKAVSVDVWEHMMSKPLWIFVRNCCSLLWSKYELVNRCVNRKQTSVYLQNRSPRKKLEPWKHRCLKDLVEHYINGRASLIAKKQTILSKVNMHIGYKIKDLRNANYVVA</sequence>
<evidence type="ECO:0008006" key="4">
    <source>
        <dbReference type="Google" id="ProtNLM"/>
    </source>
</evidence>
<dbReference type="EMBL" id="JBJJXI010000122">
    <property type="protein sequence ID" value="KAL3390026.1"/>
    <property type="molecule type" value="Genomic_DNA"/>
</dbReference>
<organism evidence="2 3">
    <name type="scientific">Trichogramma kaykai</name>
    <dbReference type="NCBI Taxonomy" id="54128"/>
    <lineage>
        <taxon>Eukaryota</taxon>
        <taxon>Metazoa</taxon>
        <taxon>Ecdysozoa</taxon>
        <taxon>Arthropoda</taxon>
        <taxon>Hexapoda</taxon>
        <taxon>Insecta</taxon>
        <taxon>Pterygota</taxon>
        <taxon>Neoptera</taxon>
        <taxon>Endopterygota</taxon>
        <taxon>Hymenoptera</taxon>
        <taxon>Apocrita</taxon>
        <taxon>Proctotrupomorpha</taxon>
        <taxon>Chalcidoidea</taxon>
        <taxon>Trichogrammatidae</taxon>
        <taxon>Trichogramma</taxon>
    </lineage>
</organism>
<dbReference type="Proteomes" id="UP001627154">
    <property type="component" value="Unassembled WGS sequence"/>
</dbReference>
<evidence type="ECO:0000256" key="1">
    <source>
        <dbReference type="SAM" id="MobiDB-lite"/>
    </source>
</evidence>
<feature type="compositionally biased region" description="Low complexity" evidence="1">
    <location>
        <begin position="215"/>
        <end position="228"/>
    </location>
</feature>